<keyword evidence="7" id="KW-1185">Reference proteome</keyword>
<dbReference type="Gene3D" id="3.30.1450.10">
    <property type="match status" value="1"/>
</dbReference>
<dbReference type="InterPro" id="IPR026592">
    <property type="entry name" value="BamE"/>
</dbReference>
<dbReference type="InterPro" id="IPR037873">
    <property type="entry name" value="BamE-like"/>
</dbReference>
<evidence type="ECO:0000256" key="4">
    <source>
        <dbReference type="SAM" id="Phobius"/>
    </source>
</evidence>
<keyword evidence="2 4" id="KW-0472">Membrane</keyword>
<organism evidence="6 7">
    <name type="scientific">Roseomonas marmotae</name>
    <dbReference type="NCBI Taxonomy" id="2768161"/>
    <lineage>
        <taxon>Bacteria</taxon>
        <taxon>Pseudomonadati</taxon>
        <taxon>Pseudomonadota</taxon>
        <taxon>Alphaproteobacteria</taxon>
        <taxon>Acetobacterales</taxon>
        <taxon>Roseomonadaceae</taxon>
        <taxon>Roseomonas</taxon>
    </lineage>
</organism>
<proteinExistence type="predicted"/>
<keyword evidence="3" id="KW-0998">Cell outer membrane</keyword>
<evidence type="ECO:0000313" key="6">
    <source>
        <dbReference type="EMBL" id="MBO1074339.1"/>
    </source>
</evidence>
<feature type="transmembrane region" description="Helical" evidence="4">
    <location>
        <begin position="20"/>
        <end position="39"/>
    </location>
</feature>
<evidence type="ECO:0000256" key="2">
    <source>
        <dbReference type="ARBA" id="ARBA00023136"/>
    </source>
</evidence>
<dbReference type="EMBL" id="JACTNF010000005">
    <property type="protein sequence ID" value="MBO1074339.1"/>
    <property type="molecule type" value="Genomic_DNA"/>
</dbReference>
<keyword evidence="1" id="KW-0732">Signal</keyword>
<dbReference type="RefSeq" id="WP_207445931.1">
    <property type="nucleotide sequence ID" value="NZ_CP061091.1"/>
</dbReference>
<keyword evidence="4" id="KW-1133">Transmembrane helix</keyword>
<evidence type="ECO:0000256" key="3">
    <source>
        <dbReference type="ARBA" id="ARBA00023237"/>
    </source>
</evidence>
<sequence>MASSQNHPAPPARQPSARAGLLVPGLLAIGLAVAGCSVFEAPPTQRGNRVEPELITQLNPGVQTKADVRALLGSPSATGTFDDSEWYYISAVTRMRPGRSEGVEQQRVVAMQFDAGGVLRNIRELGPSDMRDVPVVERTTPVPGTDRTLLQALFGNIGRVGGPGMSAADQGPGAGPGR</sequence>
<comment type="caution">
    <text evidence="6">The sequence shown here is derived from an EMBL/GenBank/DDBJ whole genome shotgun (WGS) entry which is preliminary data.</text>
</comment>
<evidence type="ECO:0000259" key="5">
    <source>
        <dbReference type="Pfam" id="PF04355"/>
    </source>
</evidence>
<name>A0ABS3KA43_9PROT</name>
<gene>
    <name evidence="6" type="ORF">IAI60_06940</name>
</gene>
<keyword evidence="4" id="KW-0812">Transmembrane</keyword>
<accession>A0ABS3KA43</accession>
<evidence type="ECO:0000256" key="1">
    <source>
        <dbReference type="ARBA" id="ARBA00022729"/>
    </source>
</evidence>
<evidence type="ECO:0000313" key="7">
    <source>
        <dbReference type="Proteomes" id="UP001518990"/>
    </source>
</evidence>
<feature type="domain" description="Outer membrane protein assembly factor BamE" evidence="5">
    <location>
        <begin position="47"/>
        <end position="122"/>
    </location>
</feature>
<dbReference type="PANTHER" id="PTHR37482:SF1">
    <property type="entry name" value="OUTER MEMBRANE PROTEIN ASSEMBLY FACTOR BAME"/>
    <property type="match status" value="1"/>
</dbReference>
<reference evidence="6 7" key="1">
    <citation type="submission" date="2020-09" db="EMBL/GenBank/DDBJ databases">
        <title>Roseomonas.</title>
        <authorList>
            <person name="Zhu W."/>
        </authorList>
    </citation>
    <scope>NUCLEOTIDE SEQUENCE [LARGE SCALE GENOMIC DNA]</scope>
    <source>
        <strain evidence="6 7">1311</strain>
    </source>
</reference>
<dbReference type="InterPro" id="IPR007450">
    <property type="entry name" value="BamE_dom"/>
</dbReference>
<protein>
    <submittedName>
        <fullName evidence="6">Outer membrane protein assembly factor BamE</fullName>
    </submittedName>
</protein>
<dbReference type="PANTHER" id="PTHR37482">
    <property type="entry name" value="OUTER MEMBRANE PROTEIN ASSEMBLY FACTOR BAME"/>
    <property type="match status" value="1"/>
</dbReference>
<dbReference type="Proteomes" id="UP001518990">
    <property type="component" value="Unassembled WGS sequence"/>
</dbReference>
<dbReference type="Pfam" id="PF04355">
    <property type="entry name" value="BamE"/>
    <property type="match status" value="1"/>
</dbReference>